<sequence>MGDGRIVLIGNETDILHCGYNFALSQGGKRYPSADHYAHAMILSQLGLDEVHVLELLATASADVPRKARELLQENMPQGHDMNSLAQYLVSSRNSFTVSALQLRAEQDEKFVQALLETENGLLIVCDRRDAELGIGMEEDAFVDFMKRHKVGFDVVSRWMSDPSSKPAEIGNNQLGFFLMWTRYEIKTKQTEKWTTCSEVEVDGINIDTDGENVAKVSASNFVIALEGIFRPLSSYYASQLELKGDIYRSVEHYAYQRLFEALKLDESEIMKLRTTVKPADLPLVANRIAKRLKLDPGEFAHKKLKMDRWRQSAMKHKFMKNNDLQQLLLSTGFAILLDCADTAERQWPSSVDEFELQNLLAKPHITPNDIIDYMCERKEPPKHLTHLQGNRSGIFLMELRRRLAQQISERIPLVSPIISNPVKSGVSAHMICFTPESVLHPLYPAEIYVDTVTYKSPIHWVVHRAIKFFDIDEETEQFLHNILDTLEVWSYLHYIIHELNISKEKLQLWYYEERQAALKEASRYQFQTHPPLLRALLETEDALLMCCSRFASSEAELSVGMRERDLRLWCAQIKYNTRELIDLFQRPMAFRPPFVGGNRIGLMLMELRREFILNGRIPHLLPDLGMPPDAILGSESPLENYVPHVNFEVMDDNNFTAIWANPLVLATKTQPDSELHRQASSTKAKPPLIALKDEEVNALMDWQNSLVKPKFDQKVTNESNVEVVKGAIVKYILMIRAGLLLDMRAQRTLNFYSRHTSNVQAHRRAIEQRGDLQPMGPVFPQRDRIGPSPWQNPPMMDRPFHEDSSRGPPPLMDIRKRERSPPRRFERRDDWDHRRDRRNAPPRLRDISPDRSRFRNGRNYNGPPPSNKNGTVYTPQAPEAAKEKEPEAPKPKKPKKVVNEEDLSEGEILSSDED</sequence>
<evidence type="ECO:0000313" key="2">
    <source>
        <dbReference type="EMBL" id="CAD5218461.1"/>
    </source>
</evidence>
<feature type="region of interest" description="Disordered" evidence="1">
    <location>
        <begin position="763"/>
        <end position="915"/>
    </location>
</feature>
<dbReference type="InterPro" id="IPR037238">
    <property type="entry name" value="YbiA-like_sf"/>
</dbReference>
<accession>A0A811KRX5</accession>
<evidence type="ECO:0008006" key="4">
    <source>
        <dbReference type="Google" id="ProtNLM"/>
    </source>
</evidence>
<dbReference type="Proteomes" id="UP000614601">
    <property type="component" value="Unassembled WGS sequence"/>
</dbReference>
<dbReference type="EMBL" id="CAJFDH010000004">
    <property type="protein sequence ID" value="CAD5218461.1"/>
    <property type="molecule type" value="Genomic_DNA"/>
</dbReference>
<dbReference type="OrthoDB" id="5915751at2759"/>
<name>A0A811KRX5_9BILA</name>
<dbReference type="SUPFAM" id="SSF143990">
    <property type="entry name" value="YbiA-like"/>
    <property type="match status" value="3"/>
</dbReference>
<dbReference type="Proteomes" id="UP000783686">
    <property type="component" value="Unassembled WGS sequence"/>
</dbReference>
<protein>
    <recommendedName>
        <fullName evidence="4">NADAR domain-containing protein</fullName>
    </recommendedName>
</protein>
<feature type="compositionally biased region" description="Basic and acidic residues" evidence="1">
    <location>
        <begin position="881"/>
        <end position="891"/>
    </location>
</feature>
<evidence type="ECO:0000313" key="3">
    <source>
        <dbReference type="Proteomes" id="UP000614601"/>
    </source>
</evidence>
<evidence type="ECO:0000256" key="1">
    <source>
        <dbReference type="SAM" id="MobiDB-lite"/>
    </source>
</evidence>
<dbReference type="EMBL" id="CAJFCW020000004">
    <property type="protein sequence ID" value="CAG9110584.1"/>
    <property type="molecule type" value="Genomic_DNA"/>
</dbReference>
<proteinExistence type="predicted"/>
<feature type="compositionally biased region" description="Acidic residues" evidence="1">
    <location>
        <begin position="901"/>
        <end position="915"/>
    </location>
</feature>
<dbReference type="CDD" id="cd15457">
    <property type="entry name" value="NADAR"/>
    <property type="match status" value="1"/>
</dbReference>
<dbReference type="InterPro" id="IPR012816">
    <property type="entry name" value="NADAR"/>
</dbReference>
<feature type="compositionally biased region" description="Basic and acidic residues" evidence="1">
    <location>
        <begin position="844"/>
        <end position="854"/>
    </location>
</feature>
<dbReference type="Gene3D" id="1.10.357.40">
    <property type="entry name" value="YbiA-like"/>
    <property type="match status" value="3"/>
</dbReference>
<gene>
    <name evidence="2" type="ORF">BOKJ2_LOCUS7671</name>
</gene>
<keyword evidence="3" id="KW-1185">Reference proteome</keyword>
<comment type="caution">
    <text evidence="2">The sequence shown here is derived from an EMBL/GenBank/DDBJ whole genome shotgun (WGS) entry which is preliminary data.</text>
</comment>
<organism evidence="2 3">
    <name type="scientific">Bursaphelenchus okinawaensis</name>
    <dbReference type="NCBI Taxonomy" id="465554"/>
    <lineage>
        <taxon>Eukaryota</taxon>
        <taxon>Metazoa</taxon>
        <taxon>Ecdysozoa</taxon>
        <taxon>Nematoda</taxon>
        <taxon>Chromadorea</taxon>
        <taxon>Rhabditida</taxon>
        <taxon>Tylenchina</taxon>
        <taxon>Tylenchomorpha</taxon>
        <taxon>Aphelenchoidea</taxon>
        <taxon>Aphelenchoididae</taxon>
        <taxon>Bursaphelenchus</taxon>
    </lineage>
</organism>
<feature type="compositionally biased region" description="Basic and acidic residues" evidence="1">
    <location>
        <begin position="814"/>
        <end position="835"/>
    </location>
</feature>
<dbReference type="AlphaFoldDB" id="A0A811KRX5"/>
<reference evidence="2" key="1">
    <citation type="submission" date="2020-09" db="EMBL/GenBank/DDBJ databases">
        <authorList>
            <person name="Kikuchi T."/>
        </authorList>
    </citation>
    <scope>NUCLEOTIDE SEQUENCE</scope>
    <source>
        <strain evidence="2">SH1</strain>
    </source>
</reference>